<reference evidence="3" key="1">
    <citation type="submission" date="2019-05" db="EMBL/GenBank/DDBJ databases">
        <title>Complete genome sequencing of Absiella argi strain JCM 30884.</title>
        <authorList>
            <person name="Sakamoto M."/>
            <person name="Murakami T."/>
            <person name="Mori H."/>
        </authorList>
    </citation>
    <scope>NUCLEOTIDE SEQUENCE [LARGE SCALE GENOMIC DNA]</scope>
    <source>
        <strain evidence="3">JCM 30884</strain>
    </source>
</reference>
<evidence type="ECO:0000313" key="2">
    <source>
        <dbReference type="EMBL" id="BBK22137.1"/>
    </source>
</evidence>
<dbReference type="KEGG" id="aarg:Aargi30884_10400"/>
<sequence>MKKSETETPQNNNKPLFEEEEREKLIKENLTEEEVENLEKEGFSRDQIAYVAKEKASGEKFGKILDILTYLLPWITPID</sequence>
<accession>A0A6N4THE6</accession>
<keyword evidence="3" id="KW-1185">Reference proteome</keyword>
<dbReference type="RefSeq" id="WP_232057320.1">
    <property type="nucleotide sequence ID" value="NZ_AP019695.1"/>
</dbReference>
<protein>
    <submittedName>
        <fullName evidence="2">Uncharacterized protein</fullName>
    </submittedName>
</protein>
<evidence type="ECO:0000313" key="3">
    <source>
        <dbReference type="Proteomes" id="UP000464754"/>
    </source>
</evidence>
<gene>
    <name evidence="2" type="ORF">Aargi30884_10400</name>
</gene>
<name>A0A6N4THE6_9FIRM</name>
<proteinExistence type="predicted"/>
<dbReference type="Proteomes" id="UP000464754">
    <property type="component" value="Chromosome"/>
</dbReference>
<dbReference type="AlphaFoldDB" id="A0A6N4THE6"/>
<dbReference type="EMBL" id="AP019695">
    <property type="protein sequence ID" value="BBK22137.1"/>
    <property type="molecule type" value="Genomic_DNA"/>
</dbReference>
<feature type="region of interest" description="Disordered" evidence="1">
    <location>
        <begin position="1"/>
        <end position="20"/>
    </location>
</feature>
<evidence type="ECO:0000256" key="1">
    <source>
        <dbReference type="SAM" id="MobiDB-lite"/>
    </source>
</evidence>
<organism evidence="2 3">
    <name type="scientific">Amedibacterium intestinale</name>
    <dbReference type="NCBI Taxonomy" id="2583452"/>
    <lineage>
        <taxon>Bacteria</taxon>
        <taxon>Bacillati</taxon>
        <taxon>Bacillota</taxon>
        <taxon>Erysipelotrichia</taxon>
        <taxon>Erysipelotrichales</taxon>
        <taxon>Erysipelotrichaceae</taxon>
        <taxon>Amedibacterium</taxon>
    </lineage>
</organism>